<gene>
    <name evidence="3" type="ORF">VTJ49DRAFT_6182</name>
</gene>
<keyword evidence="1" id="KW-0812">Transmembrane</keyword>
<sequence length="757" mass="82505">MDPDPLREPLLPLAGSALSNHYDHHSRRRRRLVCWLAISLLTIITATFSLAATPRQYAAVAQAAGPHAILSRWSSVIAQEQQSWVREDGGEDASAVATTTSTAPTPSLTVLKTFEVAQPVRMPDGPAESDGSTRHGWEYQPPLCTKLLMRHDFAWSYEAPFIGNYTPPDCEFNRVVLNFSAVVHGRQYDRLAIMYFGDTEVWRTSTAQPTPPPGISWIYLKDMTEYLYFWKSPQAIIFDLGNLINEKYTGIFNTTMTAIFYKDDDVATNQAPPSDIIIPISARRGAENGVSRFMLPNEKATNTIVLPRNIRRAVFTVSANGQASEEFWWSNVLQGDELAFDPTAGPLPGLSPFREVQVFVDGHLAGVQWPFPVIFTGGVVPALHRPIVGIHAFDLREHEIDVSPFLPLLNDGQPHTFEIRVAGIQKTANGSVALTETINDHWFVTGKLFLWLSEDGEANSDNSRASYHPISDIPTIYSPPPTISITRSLTTASNGTNETLTFTTSVRRTLLITSRSSHSSWSQSLTYTNHAVVSDFGFTQSNHLSVAGSDAAASSQQHLRGSGSSSNLPLPYYQATYSYPLECTSTYSISPQGNLSISATLAQGKRTAVTGESVFASGLEAFAPSSSSSSGRGAPALSKGATALLDTTKRGKAEYRQTGDGMMSTGWGEIQQEFWFGVLDRSVGAGMDVDADVVDVDVLESGRERGRELYTREVRSVNGTVVEDERRLAGRVEVVMVGGAGGGGKGVAEEYPAVEYA</sequence>
<keyword evidence="1" id="KW-0472">Membrane</keyword>
<dbReference type="InterPro" id="IPR056948">
    <property type="entry name" value="PNGaseA_N"/>
</dbReference>
<accession>A0ABR3VJU3</accession>
<feature type="transmembrane region" description="Helical" evidence="1">
    <location>
        <begin position="32"/>
        <end position="52"/>
    </location>
</feature>
<organism evidence="3 4">
    <name type="scientific">Humicola insolens</name>
    <name type="common">Soft-rot fungus</name>
    <dbReference type="NCBI Taxonomy" id="85995"/>
    <lineage>
        <taxon>Eukaryota</taxon>
        <taxon>Fungi</taxon>
        <taxon>Dikarya</taxon>
        <taxon>Ascomycota</taxon>
        <taxon>Pezizomycotina</taxon>
        <taxon>Sordariomycetes</taxon>
        <taxon>Sordariomycetidae</taxon>
        <taxon>Sordariales</taxon>
        <taxon>Chaetomiaceae</taxon>
        <taxon>Mycothermus</taxon>
    </lineage>
</organism>
<proteinExistence type="predicted"/>
<reference evidence="3 4" key="1">
    <citation type="journal article" date="2024" name="Commun. Biol.">
        <title>Comparative genomic analysis of thermophilic fungi reveals convergent evolutionary adaptations and gene losses.</title>
        <authorList>
            <person name="Steindorff A.S."/>
            <person name="Aguilar-Pontes M.V."/>
            <person name="Robinson A.J."/>
            <person name="Andreopoulos B."/>
            <person name="LaButti K."/>
            <person name="Kuo A."/>
            <person name="Mondo S."/>
            <person name="Riley R."/>
            <person name="Otillar R."/>
            <person name="Haridas S."/>
            <person name="Lipzen A."/>
            <person name="Grimwood J."/>
            <person name="Schmutz J."/>
            <person name="Clum A."/>
            <person name="Reid I.D."/>
            <person name="Moisan M.C."/>
            <person name="Butler G."/>
            <person name="Nguyen T.T.M."/>
            <person name="Dewar K."/>
            <person name="Conant G."/>
            <person name="Drula E."/>
            <person name="Henrissat B."/>
            <person name="Hansel C."/>
            <person name="Singer S."/>
            <person name="Hutchinson M.I."/>
            <person name="de Vries R.P."/>
            <person name="Natvig D.O."/>
            <person name="Powell A.J."/>
            <person name="Tsang A."/>
            <person name="Grigoriev I.V."/>
        </authorList>
    </citation>
    <scope>NUCLEOTIDE SEQUENCE [LARGE SCALE GENOMIC DNA]</scope>
    <source>
        <strain evidence="3 4">CBS 620.91</strain>
    </source>
</reference>
<dbReference type="Pfam" id="PF25156">
    <property type="entry name" value="PNGase_A_C"/>
    <property type="match status" value="1"/>
</dbReference>
<dbReference type="Pfam" id="PF12222">
    <property type="entry name" value="PNGaseA"/>
    <property type="match status" value="1"/>
</dbReference>
<feature type="domain" description="Peptide N-acetyl-beta-D-glucosaminyl asparaginase amidase A N-terminal" evidence="2">
    <location>
        <begin position="142"/>
        <end position="463"/>
    </location>
</feature>
<evidence type="ECO:0000259" key="2">
    <source>
        <dbReference type="Pfam" id="PF12222"/>
    </source>
</evidence>
<keyword evidence="4" id="KW-1185">Reference proteome</keyword>
<dbReference type="Proteomes" id="UP001583172">
    <property type="component" value="Unassembled WGS sequence"/>
</dbReference>
<protein>
    <recommendedName>
        <fullName evidence="2">Peptide N-acetyl-beta-D-glucosaminyl asparaginase amidase A N-terminal domain-containing protein</fullName>
    </recommendedName>
</protein>
<dbReference type="EMBL" id="JAZGSY010000056">
    <property type="protein sequence ID" value="KAL1842016.1"/>
    <property type="molecule type" value="Genomic_DNA"/>
</dbReference>
<comment type="caution">
    <text evidence="3">The sequence shown here is derived from an EMBL/GenBank/DDBJ whole genome shotgun (WGS) entry which is preliminary data.</text>
</comment>
<evidence type="ECO:0000313" key="4">
    <source>
        <dbReference type="Proteomes" id="UP001583172"/>
    </source>
</evidence>
<dbReference type="PANTHER" id="PTHR31104">
    <property type="entry name" value="PEPTIDE-N4-(N-ACETYL-BETA-GLUCOSAMINYL)ASPARAGINE AMIDASE A PROTEIN"/>
    <property type="match status" value="1"/>
</dbReference>
<evidence type="ECO:0000256" key="1">
    <source>
        <dbReference type="SAM" id="Phobius"/>
    </source>
</evidence>
<name>A0ABR3VJU3_HUMIN</name>
<evidence type="ECO:0000313" key="3">
    <source>
        <dbReference type="EMBL" id="KAL1842016.1"/>
    </source>
</evidence>
<dbReference type="InterPro" id="IPR021102">
    <property type="entry name" value="PNGase_A"/>
</dbReference>
<keyword evidence="1" id="KW-1133">Transmembrane helix</keyword>